<dbReference type="CDD" id="cd01374">
    <property type="entry name" value="KISc_CENP_E"/>
    <property type="match status" value="1"/>
</dbReference>
<evidence type="ECO:0000256" key="7">
    <source>
        <dbReference type="SAM" id="Coils"/>
    </source>
</evidence>
<comment type="caution">
    <text evidence="10">The sequence shown here is derived from an EMBL/GenBank/DDBJ whole genome shotgun (WGS) entry which is preliminary data.</text>
</comment>
<feature type="region of interest" description="Disordered" evidence="8">
    <location>
        <begin position="2635"/>
        <end position="2662"/>
    </location>
</feature>
<organism evidence="10 11">
    <name type="scientific">Ceratodon purpureus</name>
    <name type="common">Fire moss</name>
    <name type="synonym">Dicranum purpureum</name>
    <dbReference type="NCBI Taxonomy" id="3225"/>
    <lineage>
        <taxon>Eukaryota</taxon>
        <taxon>Viridiplantae</taxon>
        <taxon>Streptophyta</taxon>
        <taxon>Embryophyta</taxon>
        <taxon>Bryophyta</taxon>
        <taxon>Bryophytina</taxon>
        <taxon>Bryopsida</taxon>
        <taxon>Dicranidae</taxon>
        <taxon>Pseudoditrichales</taxon>
        <taxon>Ditrichaceae</taxon>
        <taxon>Ceratodon</taxon>
    </lineage>
</organism>
<keyword evidence="2 6" id="KW-0547">Nucleotide-binding</keyword>
<keyword evidence="3 6" id="KW-0067">ATP-binding</keyword>
<evidence type="ECO:0000313" key="10">
    <source>
        <dbReference type="EMBL" id="KAG0571896.1"/>
    </source>
</evidence>
<feature type="coiled-coil region" evidence="7">
    <location>
        <begin position="639"/>
        <end position="691"/>
    </location>
</feature>
<proteinExistence type="inferred from homology"/>
<dbReference type="GO" id="GO:0000779">
    <property type="term" value="C:condensed chromosome, centromeric region"/>
    <property type="evidence" value="ECO:0007669"/>
    <property type="project" value="UniProtKB-ARBA"/>
</dbReference>
<feature type="coiled-coil region" evidence="7">
    <location>
        <begin position="1483"/>
        <end position="1652"/>
    </location>
</feature>
<feature type="coiled-coil region" evidence="7">
    <location>
        <begin position="809"/>
        <end position="1084"/>
    </location>
</feature>
<feature type="coiled-coil region" evidence="7">
    <location>
        <begin position="2212"/>
        <end position="2246"/>
    </location>
</feature>
<feature type="coiled-coil region" evidence="7">
    <location>
        <begin position="343"/>
        <end position="427"/>
    </location>
</feature>
<dbReference type="InterPro" id="IPR027640">
    <property type="entry name" value="Kinesin-like_fam"/>
</dbReference>
<dbReference type="GO" id="GO:0008608">
    <property type="term" value="P:attachment of spindle microtubules to kinetochore"/>
    <property type="evidence" value="ECO:0007669"/>
    <property type="project" value="UniProtKB-ARBA"/>
</dbReference>
<feature type="region of interest" description="Disordered" evidence="8">
    <location>
        <begin position="2730"/>
        <end position="2770"/>
    </location>
</feature>
<dbReference type="GO" id="GO:0043515">
    <property type="term" value="F:kinetochore binding"/>
    <property type="evidence" value="ECO:0007669"/>
    <property type="project" value="UniProtKB-ARBA"/>
</dbReference>
<dbReference type="PROSITE" id="PS00411">
    <property type="entry name" value="KINESIN_MOTOR_1"/>
    <property type="match status" value="1"/>
</dbReference>
<feature type="coiled-coil region" evidence="7">
    <location>
        <begin position="1938"/>
        <end position="2021"/>
    </location>
</feature>
<comment type="similarity">
    <text evidence="1">Belongs to the TRAFAC class myosin-kinesin ATPase superfamily. Kinesin family. KIN-7 subfamily.</text>
</comment>
<dbReference type="PANTHER" id="PTHR47968">
    <property type="entry name" value="CENTROMERE PROTEIN E"/>
    <property type="match status" value="1"/>
</dbReference>
<feature type="coiled-coil region" evidence="7">
    <location>
        <begin position="2348"/>
        <end position="2556"/>
    </location>
</feature>
<feature type="compositionally biased region" description="Polar residues" evidence="8">
    <location>
        <begin position="2568"/>
        <end position="2587"/>
    </location>
</feature>
<feature type="coiled-coil region" evidence="7">
    <location>
        <begin position="1160"/>
        <end position="1257"/>
    </location>
</feature>
<keyword evidence="11" id="KW-1185">Reference proteome</keyword>
<name>A0A8T0HM51_CERPU</name>
<keyword evidence="4 7" id="KW-0175">Coiled coil</keyword>
<dbReference type="InterPro" id="IPR001752">
    <property type="entry name" value="Kinesin_motor_dom"/>
</dbReference>
<dbReference type="Pfam" id="PF00225">
    <property type="entry name" value="Kinesin"/>
    <property type="match status" value="1"/>
</dbReference>
<feature type="coiled-coil region" evidence="7">
    <location>
        <begin position="1381"/>
        <end position="1450"/>
    </location>
</feature>
<evidence type="ECO:0000256" key="3">
    <source>
        <dbReference type="ARBA" id="ARBA00022840"/>
    </source>
</evidence>
<evidence type="ECO:0000256" key="2">
    <source>
        <dbReference type="ARBA" id="ARBA00022741"/>
    </source>
</evidence>
<feature type="domain" description="Kinesin motor" evidence="9">
    <location>
        <begin position="3"/>
        <end position="337"/>
    </location>
</feature>
<dbReference type="PROSITE" id="PS50067">
    <property type="entry name" value="KINESIN_MOTOR_2"/>
    <property type="match status" value="1"/>
</dbReference>
<feature type="coiled-coil region" evidence="7">
    <location>
        <begin position="556"/>
        <end position="611"/>
    </location>
</feature>
<dbReference type="InterPro" id="IPR027417">
    <property type="entry name" value="P-loop_NTPase"/>
</dbReference>
<feature type="coiled-coil region" evidence="7">
    <location>
        <begin position="2068"/>
        <end position="2130"/>
    </location>
</feature>
<dbReference type="FunFam" id="3.40.850.10:FF:000026">
    <property type="entry name" value="Centromere-associated protein E"/>
    <property type="match status" value="1"/>
</dbReference>
<evidence type="ECO:0000313" key="11">
    <source>
        <dbReference type="Proteomes" id="UP000822688"/>
    </source>
</evidence>
<dbReference type="PRINTS" id="PR00380">
    <property type="entry name" value="KINESINHEAVY"/>
</dbReference>
<dbReference type="EMBL" id="CM026426">
    <property type="protein sequence ID" value="KAG0571896.1"/>
    <property type="molecule type" value="Genomic_DNA"/>
</dbReference>
<evidence type="ECO:0000256" key="5">
    <source>
        <dbReference type="ARBA" id="ARBA00023175"/>
    </source>
</evidence>
<dbReference type="InterPro" id="IPR036961">
    <property type="entry name" value="Kinesin_motor_dom_sf"/>
</dbReference>
<dbReference type="GO" id="GO:0007018">
    <property type="term" value="P:microtubule-based movement"/>
    <property type="evidence" value="ECO:0007669"/>
    <property type="project" value="InterPro"/>
</dbReference>
<reference evidence="10" key="1">
    <citation type="submission" date="2020-06" db="EMBL/GenBank/DDBJ databases">
        <title>WGS assembly of Ceratodon purpureus strain R40.</title>
        <authorList>
            <person name="Carey S.B."/>
            <person name="Jenkins J."/>
            <person name="Shu S."/>
            <person name="Lovell J.T."/>
            <person name="Sreedasyam A."/>
            <person name="Maumus F."/>
            <person name="Tiley G.P."/>
            <person name="Fernandez-Pozo N."/>
            <person name="Barry K."/>
            <person name="Chen C."/>
            <person name="Wang M."/>
            <person name="Lipzen A."/>
            <person name="Daum C."/>
            <person name="Saski C.A."/>
            <person name="Payton A.C."/>
            <person name="Mcbreen J.C."/>
            <person name="Conrad R.E."/>
            <person name="Kollar L.M."/>
            <person name="Olsson S."/>
            <person name="Huttunen S."/>
            <person name="Landis J.B."/>
            <person name="Wickett N.J."/>
            <person name="Johnson M.G."/>
            <person name="Rensing S.A."/>
            <person name="Grimwood J."/>
            <person name="Schmutz J."/>
            <person name="Mcdaniel S.F."/>
        </authorList>
    </citation>
    <scope>NUCLEOTIDE SEQUENCE</scope>
    <source>
        <strain evidence="10">R40</strain>
    </source>
</reference>
<feature type="coiled-coil region" evidence="7">
    <location>
        <begin position="2289"/>
        <end position="2320"/>
    </location>
</feature>
<dbReference type="SMART" id="SM00129">
    <property type="entry name" value="KISc"/>
    <property type="match status" value="1"/>
</dbReference>
<dbReference type="InterPro" id="IPR019821">
    <property type="entry name" value="Kinesin_motor_CS"/>
</dbReference>
<dbReference type="GO" id="GO:0033044">
    <property type="term" value="P:regulation of chromosome organization"/>
    <property type="evidence" value="ECO:0007669"/>
    <property type="project" value="UniProtKB-ARBA"/>
</dbReference>
<dbReference type="GO" id="GO:0000226">
    <property type="term" value="P:microtubule cytoskeleton organization"/>
    <property type="evidence" value="ECO:0007669"/>
    <property type="project" value="UniProtKB-ARBA"/>
</dbReference>
<dbReference type="SUPFAM" id="SSF52540">
    <property type="entry name" value="P-loop containing nucleoside triphosphate hydrolases"/>
    <property type="match status" value="1"/>
</dbReference>
<dbReference type="GO" id="GO:1901987">
    <property type="term" value="P:regulation of cell cycle phase transition"/>
    <property type="evidence" value="ECO:0007669"/>
    <property type="project" value="UniProtKB-ARBA"/>
</dbReference>
<dbReference type="Gene3D" id="3.40.850.10">
    <property type="entry name" value="Kinesin motor domain"/>
    <property type="match status" value="1"/>
</dbReference>
<dbReference type="GO" id="GO:0000278">
    <property type="term" value="P:mitotic cell cycle"/>
    <property type="evidence" value="ECO:0007669"/>
    <property type="project" value="UniProtKB-ARBA"/>
</dbReference>
<feature type="binding site" evidence="6">
    <location>
        <begin position="85"/>
        <end position="92"/>
    </location>
    <ligand>
        <name>ATP</name>
        <dbReference type="ChEBI" id="CHEBI:30616"/>
    </ligand>
</feature>
<dbReference type="GO" id="GO:0042327">
    <property type="term" value="P:positive regulation of phosphorylation"/>
    <property type="evidence" value="ECO:0007669"/>
    <property type="project" value="UniProtKB-ARBA"/>
</dbReference>
<evidence type="ECO:0000259" key="9">
    <source>
        <dbReference type="PROSITE" id="PS50067"/>
    </source>
</evidence>
<keyword evidence="5 6" id="KW-0505">Motor protein</keyword>
<dbReference type="GO" id="GO:0140694">
    <property type="term" value="P:membraneless organelle assembly"/>
    <property type="evidence" value="ECO:0007669"/>
    <property type="project" value="UniProtKB-ARBA"/>
</dbReference>
<dbReference type="GO" id="GO:0008017">
    <property type="term" value="F:microtubule binding"/>
    <property type="evidence" value="ECO:0007669"/>
    <property type="project" value="InterPro"/>
</dbReference>
<feature type="compositionally biased region" description="Basic and acidic residues" evidence="8">
    <location>
        <begin position="460"/>
        <end position="472"/>
    </location>
</feature>
<dbReference type="GO" id="GO:0005524">
    <property type="term" value="F:ATP binding"/>
    <property type="evidence" value="ECO:0007669"/>
    <property type="project" value="UniProtKB-UniRule"/>
</dbReference>
<dbReference type="GO" id="GO:0003777">
    <property type="term" value="F:microtubule motor activity"/>
    <property type="evidence" value="ECO:0007669"/>
    <property type="project" value="InterPro"/>
</dbReference>
<feature type="coiled-coil region" evidence="7">
    <location>
        <begin position="1847"/>
        <end position="1895"/>
    </location>
</feature>
<sequence>MEKIFVSIRVRPLSKVEGAKGSPWKLGSNSIALCNPSGAIVPGQSYVFDKVFGSETSTLEIYETHTKDIIASAVAGFNGTVFAYGQTSSGKTYTMRGSPQEPGIIPLAVQEIFKNIQEAEGREFLLRVSYMEIYNEEINDLLAPENRKLQVHENIEKGVFVAGLREEIVVSPEQVLDLMTAGETYRHVGETNMNVYSSRSHSIFRMVIESRDKSHDDPAGPSTVQSCDAVRVSVLNLVDLAGSERVAKTGAEGARLREGTHINKSLMTLGTVINKLSEGVEKQGGHVPYRDSKLTRILQPALGGNAKTAVICNITPAQIHVDETKGTLFFASRANRVTNCAQVNEIMTDAALLKRQKKEIEELRNKLQENHSDHWDAEILNLRNALLKTELERERMALELQQEKKAQAERERRLKEQEQKIENLSTMVINFAVDDRDLDRRNKKNNRRETWCPRIPSTEPDIKPLETKKPFPKESPLAKSMFSTRRERLPPLPPPFESLVEGEETVPPLLELDENAFGEEFQSFPLAGSNLDSIFQEPPPVFFCERKRRSSEKPVDEELRQQLGELQAQYDDFQLQHELLQHEMREKVLEMKELKEELVTAQSAVNKARKLDNGAYQSEDRRGKSLDGWESDGKLRAQIQNLELEKIYMQKELDTLKVQSGFQVSSADASLKMLQKELEEAREDGANAKVDLSIALQQITNLQHEQQLGLDQQAALAAHFNELTLEVETTRTSSQAFFQAAVDSTDVLRATLMNLQESIVDVKSLRAAAENQHFGRLQYDLDASVKEHDSLFSVLHTVEKERDAFCEVSKQAQAGLKSLEEEIRGKSNELEETAAELLAANKHIVDAGNEIAELQSLLQQHESQQEALEQNIRELQSEALGLIPKSYKEKLDERIAELEQELELVSQEKASLVCKGDAMHATIQVLEGERDALIETSKQAQADMDRLQGKRRQELKEAQNKLELALSESHHAKEQLLGMRSLLTEKTEEQQALQFKLENLQREATTSTRTLEESVRTLETEVTQKSTELEFARREYGELVASHEALNREKCEISEACSRSEAELNRLCRELDSQGQELAEAVRRLGSGRTQKIEDEKQLSELHLTLLNRNVEIETLKLRIANLTAEKSAMETCLAGHSPESINTVLVEKSVKLSNAECSLQANIAELEKIKLELALLQESRATLESELAESKTYSVAVEETLSEAVSTLEAKNQENMNLKADLENALKESELKSAKLADIENECVALVESMESIKLEMEDAKVAWDQEVQNQKESIEAASIEQLALVEECKALRSALVSLEEEREVLKEQNFQAETELKEFDVEVQRQRQEIEVAERELELAKHESMRAAEVTADLREAFSQKTDEIVFLQTQIEAFCVKTTSLEDDLDKKTRELELAQQREDTLTLQLSGAQQRLSNLETQILEKEEKRKVLSEDLSSLEAEYSSMREDINCKVAEMEQLVQLTSTERAVLVEKNEVAVVGLQRVEEERAELLKIIRELKEESEQLKVLLGDEESQSRDAKSKITSASTHIHELEELLAKKNAEIEQLEQEKIGLVESLTATEISRREELESKIQALQTLLSEKTAELEQVQQENVDLIIRMTALEHSLKAEIAQRHEEVQALSAQKTSDLEQAKLEKNGLVEKMTASEQTLRYELEKKIQDLVAAVSRLEAVNLEVHEKLKQSELCLRQCIEEKERTSRENEVLIDGSKQLQDRMSCLEQESEQHQNELRQLERRLASANTEIDDAGNQLNDVHALLTENQKERLVLQQSLEELEKCKAVLQESLSAKDTDLRSTATALSEIKSKFEALQQQHNTESSQLKSDILGLRKELKAAKAAPASLEKERDGLRKDLEKLKTKSGDIEAKLKSTLIEKSKVETEKLNIEREVKQLRQSTALLNKRESIVDKRRESVACGLNKTKLQLSSTEHALQMKTNELEKTSFDLQLLQDNYAKLEADMLKTENALAILKERLADAENALSVLRDENGTATSTIEKITQVLEEELEQKRAIIAQLDALHIEHTAMTEKSLTFQVASEKADAEAKSISLERDDFARQLVDTHVEFEKEKAEWVSKVDLSNAKVQELQQEIVTLTEELRKVQKAQDELLATRNTLQEQLDEAEHTATSARVALEEQLSKMEHCLESSLHESKELKQQVELLNFRIEEQVQSQRKLEEEAFVGKEQYKSLTEEFEKLKDVLVESGGSIQKEKQFTMDLAEEIKQLKSMLHSAEQNCADLHERNSDFEAAVRKESDERMQLLDERRALVETVQSQTDRCVVLEGQISESVITLREGSDNNSRLLKEIQELKEKLHNNLEGSTQVERLQFQLKMSHTENESHQTELDDVGMKVKSLYLEVNDLQAALDQSRTEKFALKQQLSDLSARLSNLEDKNEQLQKKETHLLQLNKTYLTSQCKLKVALKSTGGRLEYFQTLCEKMEEAIRELDDLKSAAKKENADLLVIVKEFRSRCQRYEEELNDAKNNRTSPGEEQERETQIADLMQQNSALQQRLAKADENAKARQEEITKLYEVVQRKEESTAKLEAALEKCQGQVLKLERDLYLEIEPQTARNIHGSTMPSGEFTTPVASRQEQGDENLTDDTVILYSNSLASRSKVEQLKLQSQNLLRMAANRQPWRIQGSPIDSMDEADDHPPPSATLHSHHENLTGPIPTWKRARTSGAASITDFPQPSNSAFSEDKLLASSFNTRSAPRAALVPVTQNKLQLGLKRRLQETASLDKPAVQGVDEAGTKPSLSGSQMPRNFRFNQKFEKENL</sequence>
<feature type="coiled-coil region" evidence="7">
    <location>
        <begin position="1710"/>
        <end position="1751"/>
    </location>
</feature>
<dbReference type="Proteomes" id="UP000822688">
    <property type="component" value="Chromosome V"/>
</dbReference>
<evidence type="ECO:0000256" key="6">
    <source>
        <dbReference type="PROSITE-ProRule" id="PRU00283"/>
    </source>
</evidence>
<protein>
    <recommendedName>
        <fullName evidence="9">Kinesin motor domain-containing protein</fullName>
    </recommendedName>
</protein>
<evidence type="ECO:0000256" key="1">
    <source>
        <dbReference type="ARBA" id="ARBA00007310"/>
    </source>
</evidence>
<accession>A0A8T0HM51</accession>
<evidence type="ECO:0000256" key="4">
    <source>
        <dbReference type="ARBA" id="ARBA00023054"/>
    </source>
</evidence>
<feature type="region of interest" description="Disordered" evidence="8">
    <location>
        <begin position="2568"/>
        <end position="2594"/>
    </location>
</feature>
<dbReference type="PANTHER" id="PTHR47968:SF75">
    <property type="entry name" value="CENTROMERE-ASSOCIATED PROTEIN E"/>
    <property type="match status" value="1"/>
</dbReference>
<gene>
    <name evidence="10" type="ORF">KC19_VG051600</name>
</gene>
<feature type="region of interest" description="Disordered" evidence="8">
    <location>
        <begin position="443"/>
        <end position="476"/>
    </location>
</feature>
<feature type="coiled-coil region" evidence="7">
    <location>
        <begin position="1290"/>
        <end position="1352"/>
    </location>
</feature>
<evidence type="ECO:0000256" key="8">
    <source>
        <dbReference type="SAM" id="MobiDB-lite"/>
    </source>
</evidence>